<dbReference type="EMBL" id="KL446958">
    <property type="protein sequence ID" value="KEG00236.1"/>
    <property type="molecule type" value="Genomic_DNA"/>
</dbReference>
<evidence type="ECO:0000313" key="3">
    <source>
        <dbReference type="Proteomes" id="UP000030681"/>
    </source>
</evidence>
<organism evidence="2 3">
    <name type="scientific">Plasmodium vinckei vinckei</name>
    <dbReference type="NCBI Taxonomy" id="54757"/>
    <lineage>
        <taxon>Eukaryota</taxon>
        <taxon>Sar</taxon>
        <taxon>Alveolata</taxon>
        <taxon>Apicomplexa</taxon>
        <taxon>Aconoidasida</taxon>
        <taxon>Haemosporida</taxon>
        <taxon>Plasmodiidae</taxon>
        <taxon>Plasmodium</taxon>
        <taxon>Plasmodium (Vinckeia)</taxon>
    </lineage>
</organism>
<dbReference type="InterPro" id="IPR006477">
    <property type="entry name" value="Yir_bir_cir"/>
</dbReference>
<keyword evidence="1" id="KW-0812">Transmembrane</keyword>
<evidence type="ECO:0008006" key="4">
    <source>
        <dbReference type="Google" id="ProtNLM"/>
    </source>
</evidence>
<accession>A0A081I978</accession>
<proteinExistence type="predicted"/>
<dbReference type="Pfam" id="PF06022">
    <property type="entry name" value="Cir_Bir_Yir"/>
    <property type="match status" value="1"/>
</dbReference>
<name>A0A081I978_PLAVN</name>
<protein>
    <recommendedName>
        <fullName evidence="4">PIR protein CIR protein</fullName>
    </recommendedName>
</protein>
<dbReference type="AlphaFoldDB" id="A0A081I978"/>
<dbReference type="NCBIfam" id="TIGR01590">
    <property type="entry name" value="yir-bir-cir_Pla"/>
    <property type="match status" value="1"/>
</dbReference>
<feature type="non-terminal residue" evidence="2">
    <location>
        <position position="266"/>
    </location>
</feature>
<reference evidence="2 3" key="1">
    <citation type="submission" date="2013-02" db="EMBL/GenBank/DDBJ databases">
        <title>The Genome Sequence of Plasmodium vinckei vinckei.</title>
        <authorList>
            <consortium name="The Broad Institute Genome Sequencing Platform"/>
            <consortium name="The Broad Institute Genome Sequencing Center for Infectious Disease"/>
            <person name="Neafsey D."/>
            <person name="Cheeseman I."/>
            <person name="Volkman S."/>
            <person name="Adams J."/>
            <person name="Walker B."/>
            <person name="Young S.K."/>
            <person name="Zeng Q."/>
            <person name="Gargeya S."/>
            <person name="Fitzgerald M."/>
            <person name="Haas B."/>
            <person name="Abouelleil A."/>
            <person name="Alvarado L."/>
            <person name="Arachchi H.M."/>
            <person name="Berlin A.M."/>
            <person name="Chapman S.B."/>
            <person name="Dewar J."/>
            <person name="Goldberg J."/>
            <person name="Griggs A."/>
            <person name="Gujja S."/>
            <person name="Hansen M."/>
            <person name="Howarth C."/>
            <person name="Imamovic A."/>
            <person name="Larimer J."/>
            <person name="McCowan C."/>
            <person name="Murphy C."/>
            <person name="Neiman D."/>
            <person name="Pearson M."/>
            <person name="Priest M."/>
            <person name="Roberts A."/>
            <person name="Saif S."/>
            <person name="Shea T."/>
            <person name="Sisk P."/>
            <person name="Sykes S."/>
            <person name="Wortman J."/>
            <person name="Nusbaum C."/>
            <person name="Birren B."/>
        </authorList>
    </citation>
    <scope>NUCLEOTIDE SEQUENCE [LARGE SCALE GENOMIC DNA]</scope>
    <source>
        <strain evidence="3">vinckei</strain>
    </source>
</reference>
<keyword evidence="1" id="KW-1133">Transmembrane helix</keyword>
<sequence length="266" mass="30595">MEHYKEIGTIDGYFGVKEGKDGKKTLYYNELIHKYCNYSITSGTGGCDVYFQWANCGFIYLLKSLKDKYNLDYDKLAQYAILWLSYKLNTAPDGCNINLVKFYTEYIEKNNYYNEKIKDNGSTTYKGIIDKKKDFMNIKEITKFNALFFIIFSSYYLIDAKDFECTKYLGFVNQFVQNFKDLNNDPKNIENSSFSQILSTLSNDYENIKKIYNDKKSCEIPSIPQLTPKSPVRNPEATSSSSSIASKLIPGLSTFAIPVFLGVAYK</sequence>
<evidence type="ECO:0000256" key="1">
    <source>
        <dbReference type="SAM" id="Phobius"/>
    </source>
</evidence>
<evidence type="ECO:0000313" key="2">
    <source>
        <dbReference type="EMBL" id="KEG00236.1"/>
    </source>
</evidence>
<gene>
    <name evidence="2" type="ORF">YYE_04904</name>
</gene>
<keyword evidence="1" id="KW-0472">Membrane</keyword>
<feature type="transmembrane region" description="Helical" evidence="1">
    <location>
        <begin position="141"/>
        <end position="158"/>
    </location>
</feature>
<dbReference type="Proteomes" id="UP000030681">
    <property type="component" value="Unassembled WGS sequence"/>
</dbReference>